<dbReference type="InterPro" id="IPR036055">
    <property type="entry name" value="LDL_receptor-like_sf"/>
</dbReference>
<reference evidence="3" key="1">
    <citation type="submission" date="2020-11" db="EMBL/GenBank/DDBJ databases">
        <authorList>
            <person name="Tran Van P."/>
        </authorList>
    </citation>
    <scope>NUCLEOTIDE SEQUENCE</scope>
</reference>
<dbReference type="Gene3D" id="4.10.400.10">
    <property type="entry name" value="Low-density Lipoprotein Receptor"/>
    <property type="match status" value="1"/>
</dbReference>
<dbReference type="AlphaFoldDB" id="A0A7R9L3I2"/>
<sequence length="171" mass="19369">MDKSLDDICPLEHLPCNASFINGTDEVICLQRVLHCNGENDCPNGEDESYCVDDSGRIGGAFAIIHEKLKNGTKLTQEYAPKHCTIEMYFKGECSCNLIADRIVFCENSSLTQIPDNLNTNITKLLRVIESHYFQGLNQLKTLYLEYNEIKSFSLSSLTHTSQLKLLYKHD</sequence>
<keyword evidence="1 2" id="KW-1015">Disulfide bond</keyword>
<protein>
    <submittedName>
        <fullName evidence="3">Uncharacterized protein</fullName>
    </submittedName>
</protein>
<dbReference type="SMART" id="SM00192">
    <property type="entry name" value="LDLa"/>
    <property type="match status" value="1"/>
</dbReference>
<name>A0A7R9L3I2_9ACAR</name>
<dbReference type="CDD" id="cd00112">
    <property type="entry name" value="LDLa"/>
    <property type="match status" value="1"/>
</dbReference>
<dbReference type="SUPFAM" id="SSF52058">
    <property type="entry name" value="L domain-like"/>
    <property type="match status" value="1"/>
</dbReference>
<dbReference type="Pfam" id="PF13855">
    <property type="entry name" value="LRR_8"/>
    <property type="match status" value="1"/>
</dbReference>
<dbReference type="EMBL" id="OC868630">
    <property type="protein sequence ID" value="CAD7634143.1"/>
    <property type="molecule type" value="Genomic_DNA"/>
</dbReference>
<dbReference type="PROSITE" id="PS50068">
    <property type="entry name" value="LDLRA_2"/>
    <property type="match status" value="1"/>
</dbReference>
<accession>A0A7R9L3I2</accession>
<dbReference type="PROSITE" id="PS51450">
    <property type="entry name" value="LRR"/>
    <property type="match status" value="1"/>
</dbReference>
<evidence type="ECO:0000313" key="4">
    <source>
        <dbReference type="Proteomes" id="UP000759131"/>
    </source>
</evidence>
<dbReference type="Pfam" id="PF00057">
    <property type="entry name" value="Ldl_recept_a"/>
    <property type="match status" value="1"/>
</dbReference>
<comment type="caution">
    <text evidence="2">Lacks conserved residue(s) required for the propagation of feature annotation.</text>
</comment>
<dbReference type="InterPro" id="IPR032675">
    <property type="entry name" value="LRR_dom_sf"/>
</dbReference>
<proteinExistence type="predicted"/>
<dbReference type="InterPro" id="IPR001611">
    <property type="entry name" value="Leu-rich_rpt"/>
</dbReference>
<feature type="disulfide bond" evidence="2">
    <location>
        <begin position="36"/>
        <end position="51"/>
    </location>
</feature>
<evidence type="ECO:0000256" key="1">
    <source>
        <dbReference type="ARBA" id="ARBA00023157"/>
    </source>
</evidence>
<dbReference type="SUPFAM" id="SSF57424">
    <property type="entry name" value="LDL receptor-like module"/>
    <property type="match status" value="1"/>
</dbReference>
<dbReference type="InterPro" id="IPR023415">
    <property type="entry name" value="LDLR_class-A_CS"/>
</dbReference>
<evidence type="ECO:0000313" key="3">
    <source>
        <dbReference type="EMBL" id="CAD7634143.1"/>
    </source>
</evidence>
<keyword evidence="4" id="KW-1185">Reference proteome</keyword>
<dbReference type="Gene3D" id="3.80.10.10">
    <property type="entry name" value="Ribonuclease Inhibitor"/>
    <property type="match status" value="1"/>
</dbReference>
<dbReference type="PROSITE" id="PS01209">
    <property type="entry name" value="LDLRA_1"/>
    <property type="match status" value="1"/>
</dbReference>
<evidence type="ECO:0000256" key="2">
    <source>
        <dbReference type="PROSITE-ProRule" id="PRU00124"/>
    </source>
</evidence>
<dbReference type="OrthoDB" id="9991628at2759"/>
<organism evidence="3">
    <name type="scientific">Medioppia subpectinata</name>
    <dbReference type="NCBI Taxonomy" id="1979941"/>
    <lineage>
        <taxon>Eukaryota</taxon>
        <taxon>Metazoa</taxon>
        <taxon>Ecdysozoa</taxon>
        <taxon>Arthropoda</taxon>
        <taxon>Chelicerata</taxon>
        <taxon>Arachnida</taxon>
        <taxon>Acari</taxon>
        <taxon>Acariformes</taxon>
        <taxon>Sarcoptiformes</taxon>
        <taxon>Oribatida</taxon>
        <taxon>Brachypylina</taxon>
        <taxon>Oppioidea</taxon>
        <taxon>Oppiidae</taxon>
        <taxon>Medioppia</taxon>
    </lineage>
</organism>
<dbReference type="Proteomes" id="UP000759131">
    <property type="component" value="Unassembled WGS sequence"/>
</dbReference>
<dbReference type="EMBL" id="CAJPIZ010014055">
    <property type="protein sequence ID" value="CAG2114573.1"/>
    <property type="molecule type" value="Genomic_DNA"/>
</dbReference>
<dbReference type="InterPro" id="IPR002172">
    <property type="entry name" value="LDrepeatLR_classA_rpt"/>
</dbReference>
<gene>
    <name evidence="3" type="ORF">OSB1V03_LOCUS14539</name>
</gene>